<protein>
    <submittedName>
        <fullName evidence="2">Paraquat-inducible protein A</fullName>
    </submittedName>
</protein>
<keyword evidence="3" id="KW-1185">Reference proteome</keyword>
<sequence>MPDARVDLPSLNAGDNIVACHECDLVQRLHYPPRSRVVRCARCGGVLLRHDPNEISRTLALALASMIMFIVANAFPIVAIDMQGNTTASSLASAVRHLWLDRMYLVAILVAVTTIVAPAGILGMLVYVLGAVRLGLRPPAAPQVLRWLHLSRPWGMIEVFLLGVLVSVVKLTHYASVMPGLSLWALLLLIPMMAGMSASFHPDAIWRRLGSLR</sequence>
<feature type="transmembrane region" description="Helical" evidence="1">
    <location>
        <begin position="153"/>
        <end position="175"/>
    </location>
</feature>
<dbReference type="RefSeq" id="WP_051528864.1">
    <property type="nucleotide sequence ID" value="NZ_CALFSO010000086.1"/>
</dbReference>
<dbReference type="STRING" id="1122240.GCA_000620105_02262"/>
<keyword evidence="1" id="KW-0472">Membrane</keyword>
<evidence type="ECO:0000256" key="1">
    <source>
        <dbReference type="SAM" id="Phobius"/>
    </source>
</evidence>
<feature type="transmembrane region" description="Helical" evidence="1">
    <location>
        <begin position="103"/>
        <end position="132"/>
    </location>
</feature>
<proteinExistence type="predicted"/>
<dbReference type="Pfam" id="PF04403">
    <property type="entry name" value="PqiA"/>
    <property type="match status" value="1"/>
</dbReference>
<name>A0A2S0P9P9_9NEIS</name>
<feature type="transmembrane region" description="Helical" evidence="1">
    <location>
        <begin position="59"/>
        <end position="80"/>
    </location>
</feature>
<dbReference type="KEGG" id="maer:DAI18_08580"/>
<dbReference type="AlphaFoldDB" id="A0A2S0P9P9"/>
<evidence type="ECO:0000313" key="2">
    <source>
        <dbReference type="EMBL" id="AVY94098.1"/>
    </source>
</evidence>
<reference evidence="2 3" key="1">
    <citation type="submission" date="2018-04" db="EMBL/GenBank/DDBJ databases">
        <title>Denitrifier Microvirgula.</title>
        <authorList>
            <person name="Anderson E."/>
            <person name="Jang J."/>
            <person name="Ishii S."/>
        </authorList>
    </citation>
    <scope>NUCLEOTIDE SEQUENCE [LARGE SCALE GENOMIC DNA]</scope>
    <source>
        <strain evidence="2 3">BE2.4</strain>
    </source>
</reference>
<feature type="transmembrane region" description="Helical" evidence="1">
    <location>
        <begin position="181"/>
        <end position="200"/>
    </location>
</feature>
<keyword evidence="1" id="KW-1133">Transmembrane helix</keyword>
<evidence type="ECO:0000313" key="3">
    <source>
        <dbReference type="Proteomes" id="UP000244173"/>
    </source>
</evidence>
<organism evidence="2 3">
    <name type="scientific">Microvirgula aerodenitrificans</name>
    <dbReference type="NCBI Taxonomy" id="57480"/>
    <lineage>
        <taxon>Bacteria</taxon>
        <taxon>Pseudomonadati</taxon>
        <taxon>Pseudomonadota</taxon>
        <taxon>Betaproteobacteria</taxon>
        <taxon>Neisseriales</taxon>
        <taxon>Aquaspirillaceae</taxon>
        <taxon>Microvirgula</taxon>
    </lineage>
</organism>
<gene>
    <name evidence="2" type="ORF">DAI18_08580</name>
</gene>
<dbReference type="EMBL" id="CP028519">
    <property type="protein sequence ID" value="AVY94098.1"/>
    <property type="molecule type" value="Genomic_DNA"/>
</dbReference>
<dbReference type="OrthoDB" id="9807787at2"/>
<keyword evidence="1" id="KW-0812">Transmembrane</keyword>
<dbReference type="Proteomes" id="UP000244173">
    <property type="component" value="Chromosome"/>
</dbReference>
<dbReference type="InterPro" id="IPR007498">
    <property type="entry name" value="PqiA-like"/>
</dbReference>
<accession>A0A2S0P9P9</accession>